<dbReference type="SUPFAM" id="SSF53335">
    <property type="entry name" value="S-adenosyl-L-methionine-dependent methyltransferases"/>
    <property type="match status" value="1"/>
</dbReference>
<dbReference type="EC" id="2.1.1.-" evidence="7"/>
<dbReference type="InterPro" id="IPR020596">
    <property type="entry name" value="rRNA_Ade_Mease_Trfase_CS"/>
</dbReference>
<feature type="signal peptide" evidence="8">
    <location>
        <begin position="1"/>
        <end position="33"/>
    </location>
</feature>
<dbReference type="InterPro" id="IPR001737">
    <property type="entry name" value="KsgA/Erm"/>
</dbReference>
<name>A0A7S3SXI7_EMIHU</name>
<dbReference type="GO" id="GO:0000179">
    <property type="term" value="F:rRNA (adenine-N6,N6-)-dimethyltransferase activity"/>
    <property type="evidence" value="ECO:0007669"/>
    <property type="project" value="UniProtKB-UniRule"/>
</dbReference>
<organism evidence="10">
    <name type="scientific">Emiliania huxleyi</name>
    <name type="common">Coccolithophore</name>
    <name type="synonym">Pontosphaera huxleyi</name>
    <dbReference type="NCBI Taxonomy" id="2903"/>
    <lineage>
        <taxon>Eukaryota</taxon>
        <taxon>Haptista</taxon>
        <taxon>Haptophyta</taxon>
        <taxon>Prymnesiophyceae</taxon>
        <taxon>Isochrysidales</taxon>
        <taxon>Noelaerhabdaceae</taxon>
        <taxon>Emiliania</taxon>
    </lineage>
</organism>
<keyword evidence="2 6" id="KW-0489">Methyltransferase</keyword>
<proteinExistence type="inferred from homology"/>
<feature type="binding site" evidence="6">
    <location>
        <position position="111"/>
    </location>
    <ligand>
        <name>S-adenosyl-L-methionine</name>
        <dbReference type="ChEBI" id="CHEBI:59789"/>
    </ligand>
</feature>
<evidence type="ECO:0000256" key="7">
    <source>
        <dbReference type="RuleBase" id="RU362106"/>
    </source>
</evidence>
<dbReference type="PANTHER" id="PTHR11727:SF18">
    <property type="entry name" value="RRNA ADENINE N(6)-METHYLTRANSFERASE"/>
    <property type="match status" value="1"/>
</dbReference>
<keyword evidence="1 7" id="KW-0698">rRNA processing</keyword>
<dbReference type="PANTHER" id="PTHR11727">
    <property type="entry name" value="DIMETHYLADENOSINE TRANSFERASE"/>
    <property type="match status" value="1"/>
</dbReference>
<protein>
    <recommendedName>
        <fullName evidence="7">rRNA adenine N(6)-methyltransferase</fullName>
        <ecNumber evidence="7">2.1.1.-</ecNumber>
    </recommendedName>
</protein>
<feature type="binding site" evidence="6">
    <location>
        <position position="176"/>
    </location>
    <ligand>
        <name>S-adenosyl-L-methionine</name>
        <dbReference type="ChEBI" id="CHEBI:59789"/>
    </ligand>
</feature>
<evidence type="ECO:0000256" key="2">
    <source>
        <dbReference type="ARBA" id="ARBA00022603"/>
    </source>
</evidence>
<evidence type="ECO:0000256" key="8">
    <source>
        <dbReference type="SAM" id="SignalP"/>
    </source>
</evidence>
<dbReference type="SMART" id="SM00650">
    <property type="entry name" value="rADc"/>
    <property type="match status" value="1"/>
</dbReference>
<keyword evidence="3 6" id="KW-0808">Transferase</keyword>
<gene>
    <name evidence="10" type="ORF">EHUX00137_LOCUS27963</name>
</gene>
<feature type="binding site" evidence="6">
    <location>
        <position position="154"/>
    </location>
    <ligand>
        <name>S-adenosyl-L-methionine</name>
        <dbReference type="ChEBI" id="CHEBI:59789"/>
    </ligand>
</feature>
<evidence type="ECO:0000313" key="10">
    <source>
        <dbReference type="EMBL" id="CAE0566724.1"/>
    </source>
</evidence>
<dbReference type="InterPro" id="IPR023165">
    <property type="entry name" value="rRNA_Ade_diMease-like_C"/>
</dbReference>
<dbReference type="Pfam" id="PF00398">
    <property type="entry name" value="RrnaAD"/>
    <property type="match status" value="1"/>
</dbReference>
<keyword evidence="5 6" id="KW-0694">RNA-binding</keyword>
<comment type="similarity">
    <text evidence="6 7">Belongs to the class I-like SAM-binding methyltransferase superfamily. rRNA adenine N(6)-methyltransferase family.</text>
</comment>
<feature type="domain" description="Ribosomal RNA adenine methylase transferase N-terminal" evidence="9">
    <location>
        <begin position="87"/>
        <end position="261"/>
    </location>
</feature>
<feature type="chain" id="PRO_5031493293" description="rRNA adenine N(6)-methyltransferase" evidence="8">
    <location>
        <begin position="34"/>
        <end position="352"/>
    </location>
</feature>
<dbReference type="Gene3D" id="1.10.8.100">
    <property type="entry name" value="Ribosomal RNA adenine dimethylase-like, domain 2"/>
    <property type="match status" value="1"/>
</dbReference>
<accession>A0A7S3SXI7</accession>
<evidence type="ECO:0000259" key="9">
    <source>
        <dbReference type="SMART" id="SM00650"/>
    </source>
</evidence>
<sequence>MTAAAAARRASAASSSATAMLLLFVTASPALRAVPTRAVPAAAAVARASRRRACLVCAAAPGGERQRRQRPKAKQSLGQNFLVDDALAERMAASLRRGDGDGDGRRVVELGPGQGALTALLLQSHPEMLAVEIDQRMVEILRADLPALELRHADLLGLDLAALAAERGGPLSVLTNTPFYLTSQLLFKLLGSLEQIDEVVLSMQAEVADKLLAPPRCKDYGILSVMTQLFGQPERLFEIPPHAFRPEPKCSAAVLRLRPVGAPPGSALPLSAAQRSQLLGLLKLAFEQRRKMLRVTLKPLLAAAKEPPPEEMLRLRPEQLEPAQFVQLAAQRLALAMAPVTAPLHACCGERV</sequence>
<dbReference type="AlphaFoldDB" id="A0A7S3SXI7"/>
<dbReference type="GO" id="GO:0003723">
    <property type="term" value="F:RNA binding"/>
    <property type="evidence" value="ECO:0007669"/>
    <property type="project" value="UniProtKB-UniRule"/>
</dbReference>
<feature type="binding site" evidence="6">
    <location>
        <position position="80"/>
    </location>
    <ligand>
        <name>S-adenosyl-L-methionine</name>
        <dbReference type="ChEBI" id="CHEBI:59789"/>
    </ligand>
</feature>
<keyword evidence="4 6" id="KW-0949">S-adenosyl-L-methionine</keyword>
<dbReference type="InterPro" id="IPR011530">
    <property type="entry name" value="rRNA_adenine_dimethylase"/>
</dbReference>
<dbReference type="NCBIfam" id="TIGR00755">
    <property type="entry name" value="ksgA"/>
    <property type="match status" value="1"/>
</dbReference>
<dbReference type="Gene3D" id="3.40.50.150">
    <property type="entry name" value="Vaccinia Virus protein VP39"/>
    <property type="match status" value="1"/>
</dbReference>
<evidence type="ECO:0000256" key="3">
    <source>
        <dbReference type="ARBA" id="ARBA00022679"/>
    </source>
</evidence>
<dbReference type="InterPro" id="IPR029063">
    <property type="entry name" value="SAM-dependent_MTases_sf"/>
</dbReference>
<dbReference type="InterPro" id="IPR020598">
    <property type="entry name" value="rRNA_Ade_methylase_Trfase_N"/>
</dbReference>
<evidence type="ECO:0000256" key="6">
    <source>
        <dbReference type="PROSITE-ProRule" id="PRU01026"/>
    </source>
</evidence>
<keyword evidence="8" id="KW-0732">Signal</keyword>
<reference evidence="10" key="1">
    <citation type="submission" date="2021-01" db="EMBL/GenBank/DDBJ databases">
        <authorList>
            <person name="Corre E."/>
            <person name="Pelletier E."/>
            <person name="Niang G."/>
            <person name="Scheremetjew M."/>
            <person name="Finn R."/>
            <person name="Kale V."/>
            <person name="Holt S."/>
            <person name="Cochrane G."/>
            <person name="Meng A."/>
            <person name="Brown T."/>
            <person name="Cohen L."/>
        </authorList>
    </citation>
    <scope>NUCLEOTIDE SEQUENCE</scope>
    <source>
        <strain evidence="10">379</strain>
    </source>
</reference>
<dbReference type="PROSITE" id="PS51689">
    <property type="entry name" value="SAM_RNA_A_N6_MT"/>
    <property type="match status" value="1"/>
</dbReference>
<dbReference type="PROSITE" id="PS01131">
    <property type="entry name" value="RRNA_A_DIMETH"/>
    <property type="match status" value="1"/>
</dbReference>
<evidence type="ECO:0000256" key="4">
    <source>
        <dbReference type="ARBA" id="ARBA00022691"/>
    </source>
</evidence>
<evidence type="ECO:0000256" key="5">
    <source>
        <dbReference type="ARBA" id="ARBA00022884"/>
    </source>
</evidence>
<dbReference type="EMBL" id="HBIR01035855">
    <property type="protein sequence ID" value="CAE0566724.1"/>
    <property type="molecule type" value="Transcribed_RNA"/>
</dbReference>
<feature type="binding site" evidence="6">
    <location>
        <position position="82"/>
    </location>
    <ligand>
        <name>S-adenosyl-L-methionine</name>
        <dbReference type="ChEBI" id="CHEBI:59789"/>
    </ligand>
</feature>
<evidence type="ECO:0000256" key="1">
    <source>
        <dbReference type="ARBA" id="ARBA00022552"/>
    </source>
</evidence>
<feature type="binding site" evidence="6">
    <location>
        <position position="132"/>
    </location>
    <ligand>
        <name>S-adenosyl-L-methionine</name>
        <dbReference type="ChEBI" id="CHEBI:59789"/>
    </ligand>
</feature>